<reference evidence="7" key="2">
    <citation type="submission" date="2015-06" db="UniProtKB">
        <authorList>
            <consortium name="EnsemblPlants"/>
        </authorList>
    </citation>
    <scope>IDENTIFICATION</scope>
    <source>
        <strain evidence="7">DM1-3 516 R44</strain>
    </source>
</reference>
<dbReference type="PANTHER" id="PTHR48044:SF40">
    <property type="entry name" value="ZEATIN O-GLUCOSYLTRANSFERASE-LIKE"/>
    <property type="match status" value="1"/>
</dbReference>
<comment type="similarity">
    <text evidence="1 4">Belongs to the UDP-glycosyltransferase family.</text>
</comment>
<evidence type="ECO:0000256" key="3">
    <source>
        <dbReference type="ARBA" id="ARBA00022679"/>
    </source>
</evidence>
<dbReference type="Gramene" id="PGSC0003DMT400082390">
    <property type="protein sequence ID" value="PGSC0003DMT400082390"/>
    <property type="gene ID" value="PGSC0003DMG400032511"/>
</dbReference>
<dbReference type="GO" id="GO:0016138">
    <property type="term" value="P:glycoside biosynthetic process"/>
    <property type="evidence" value="ECO:0007669"/>
    <property type="project" value="UniProtKB-ARBA"/>
</dbReference>
<evidence type="ECO:0000259" key="6">
    <source>
        <dbReference type="Pfam" id="PF26168"/>
    </source>
</evidence>
<proteinExistence type="inferred from homology"/>
<reference evidence="8" key="1">
    <citation type="journal article" date="2011" name="Nature">
        <title>Genome sequence and analysis of the tuber crop potato.</title>
        <authorList>
            <consortium name="The Potato Genome Sequencing Consortium"/>
        </authorList>
    </citation>
    <scope>NUCLEOTIDE SEQUENCE [LARGE SCALE GENOMIC DNA]</scope>
    <source>
        <strain evidence="8">cv. DM1-3 516 R44</strain>
    </source>
</reference>
<dbReference type="eggNOG" id="KOG1192">
    <property type="taxonomic scope" value="Eukaryota"/>
</dbReference>
<protein>
    <recommendedName>
        <fullName evidence="5">Glycosyltransferase</fullName>
        <ecNumber evidence="5">2.4.1.-</ecNumber>
    </recommendedName>
</protein>
<name>M1D5V0_SOLTU</name>
<evidence type="ECO:0000313" key="8">
    <source>
        <dbReference type="Proteomes" id="UP000011115"/>
    </source>
</evidence>
<dbReference type="Pfam" id="PF00201">
    <property type="entry name" value="UDPGT"/>
    <property type="match status" value="1"/>
</dbReference>
<organism evidence="7 8">
    <name type="scientific">Solanum tuberosum</name>
    <name type="common">Potato</name>
    <dbReference type="NCBI Taxonomy" id="4113"/>
    <lineage>
        <taxon>Eukaryota</taxon>
        <taxon>Viridiplantae</taxon>
        <taxon>Streptophyta</taxon>
        <taxon>Embryophyta</taxon>
        <taxon>Tracheophyta</taxon>
        <taxon>Spermatophyta</taxon>
        <taxon>Magnoliopsida</taxon>
        <taxon>eudicotyledons</taxon>
        <taxon>Gunneridae</taxon>
        <taxon>Pentapetalae</taxon>
        <taxon>asterids</taxon>
        <taxon>lamiids</taxon>
        <taxon>Solanales</taxon>
        <taxon>Solanaceae</taxon>
        <taxon>Solanoideae</taxon>
        <taxon>Solaneae</taxon>
        <taxon>Solanum</taxon>
    </lineage>
</organism>
<keyword evidence="8" id="KW-1185">Reference proteome</keyword>
<dbReference type="InterPro" id="IPR002213">
    <property type="entry name" value="UDP_glucos_trans"/>
</dbReference>
<dbReference type="HOGENOM" id="CLU_001724_2_1_1"/>
<sequence>MAMYDIAFSSNHSQINGIEEEEVVVVMIPFLLQGHLNQLLNISRVISSYNLPIYYLSYADKIKQVKNRVYGWDPLTTCNIYFHEFPNPPSGEQYSSNKSLSERESQKFILPLLEETLMLREPVGAFLQEVSKKTRKVVVIYDSMMASVVEDVASIPNAEAYCFNSSSAFMISSMYVEEELIRLHLPLFIGKFAARVLLPSGFEFPNNLPSYQSSFIPEFMDFSIRQDLYKKFCSGNLYYTCKAIEGPYIDVLARFNRLLRRSPKQWAIGPLLPIATINDDQNNINRHGCLKWLDKQEPNSVILVSFGTTTSLSTEQIKELAIGLEKSQHKFIWIVSDVLLKEGEQVQIPKGYEERVQGRGLVVKDWAPQLEILGHSATGGFLSHCGWNSVLESVTMGVPLATWPMIFDHPRIAVLVTKVLKIGITVKDWERRDELITSITIEIALRKLMASPEGNEVRKNMVELSKKVRQSITLGGDSKREMDSFIAHITRSSSICRCACL</sequence>
<dbReference type="InterPro" id="IPR035595">
    <property type="entry name" value="UDP_glycos_trans_CS"/>
</dbReference>
<dbReference type="Proteomes" id="UP000011115">
    <property type="component" value="Unassembled WGS sequence"/>
</dbReference>
<dbReference type="EnsemblPlants" id="PGSC0003DMT400082390">
    <property type="protein sequence ID" value="PGSC0003DMT400082390"/>
    <property type="gene ID" value="PGSC0003DMG400032511"/>
</dbReference>
<evidence type="ECO:0000256" key="2">
    <source>
        <dbReference type="ARBA" id="ARBA00022676"/>
    </source>
</evidence>
<dbReference type="PANTHER" id="PTHR48044">
    <property type="entry name" value="GLYCOSYLTRANSFERASE"/>
    <property type="match status" value="1"/>
</dbReference>
<dbReference type="PROSITE" id="PS00375">
    <property type="entry name" value="UDPGT"/>
    <property type="match status" value="1"/>
</dbReference>
<dbReference type="OMA" id="EFIKLQY"/>
<evidence type="ECO:0000256" key="1">
    <source>
        <dbReference type="ARBA" id="ARBA00009995"/>
    </source>
</evidence>
<dbReference type="GO" id="GO:0035251">
    <property type="term" value="F:UDP-glucosyltransferase activity"/>
    <property type="evidence" value="ECO:0000318"/>
    <property type="project" value="GO_Central"/>
</dbReference>
<keyword evidence="2 4" id="KW-0328">Glycosyltransferase</keyword>
<keyword evidence="3 4" id="KW-0808">Transferase</keyword>
<dbReference type="Pfam" id="PF26168">
    <property type="entry name" value="Glyco_transf_N"/>
    <property type="match status" value="1"/>
</dbReference>
<dbReference type="Gene3D" id="3.40.50.2000">
    <property type="entry name" value="Glycogen Phosphorylase B"/>
    <property type="match status" value="2"/>
</dbReference>
<feature type="domain" description="Glycosyltransferase N-terminal" evidence="6">
    <location>
        <begin position="21"/>
        <end position="273"/>
    </location>
</feature>
<dbReference type="InParanoid" id="M1D5V0"/>
<dbReference type="CDD" id="cd03784">
    <property type="entry name" value="GT1_Gtf-like"/>
    <property type="match status" value="1"/>
</dbReference>
<evidence type="ECO:0000256" key="5">
    <source>
        <dbReference type="RuleBase" id="RU362057"/>
    </source>
</evidence>
<dbReference type="EC" id="2.4.1.-" evidence="5"/>
<accession>M1D5V0</accession>
<dbReference type="SUPFAM" id="SSF53756">
    <property type="entry name" value="UDP-Glycosyltransferase/glycogen phosphorylase"/>
    <property type="match status" value="1"/>
</dbReference>
<dbReference type="PaxDb" id="4113-PGSC0003DMT400082390"/>
<dbReference type="FunFam" id="3.40.50.2000:FF:000060">
    <property type="entry name" value="Glycosyltransferase"/>
    <property type="match status" value="1"/>
</dbReference>
<evidence type="ECO:0000313" key="7">
    <source>
        <dbReference type="EnsemblPlants" id="PGSC0003DMT400082390"/>
    </source>
</evidence>
<evidence type="ECO:0000256" key="4">
    <source>
        <dbReference type="RuleBase" id="RU003718"/>
    </source>
</evidence>
<dbReference type="AlphaFoldDB" id="M1D5V0"/>
<dbReference type="InterPro" id="IPR058980">
    <property type="entry name" value="Glyco_transf_N"/>
</dbReference>